<evidence type="ECO:0000313" key="1">
    <source>
        <dbReference type="EMBL" id="OGI67492.1"/>
    </source>
</evidence>
<comment type="caution">
    <text evidence="1">The sequence shown here is derived from an EMBL/GenBank/DDBJ whole genome shotgun (WGS) entry which is preliminary data.</text>
</comment>
<proteinExistence type="predicted"/>
<evidence type="ECO:0000313" key="2">
    <source>
        <dbReference type="Proteomes" id="UP000179076"/>
    </source>
</evidence>
<dbReference type="Proteomes" id="UP000179076">
    <property type="component" value="Unassembled WGS sequence"/>
</dbReference>
<gene>
    <name evidence="1" type="ORF">A2W18_04755</name>
</gene>
<dbReference type="EMBL" id="MFSP01000059">
    <property type="protein sequence ID" value="OGI67492.1"/>
    <property type="molecule type" value="Genomic_DNA"/>
</dbReference>
<accession>A0A1F6VD00</accession>
<dbReference type="AlphaFoldDB" id="A0A1F6VD00"/>
<protein>
    <submittedName>
        <fullName evidence="1">Uncharacterized protein</fullName>
    </submittedName>
</protein>
<organism evidence="1 2">
    <name type="scientific">Candidatus Muproteobacteria bacterium RBG_16_60_9</name>
    <dbReference type="NCBI Taxonomy" id="1817755"/>
    <lineage>
        <taxon>Bacteria</taxon>
        <taxon>Pseudomonadati</taxon>
        <taxon>Pseudomonadota</taxon>
        <taxon>Candidatus Muproteobacteria</taxon>
    </lineage>
</organism>
<sequence length="145" mass="16270">MRDLVSLPIDGLREVALAVKQADRYERNAEVARGFAVVAGEYAQAAGVNLKAFVETEFGAEVGDQIFLRVDQTLIRRLSRCVMVVVVDRKQSVVFLHENPILGRFFQPILRNAAQEHLRIVARALPQLRIEAIEQISHRAIPAVE</sequence>
<name>A0A1F6VD00_9PROT</name>
<reference evidence="1 2" key="1">
    <citation type="journal article" date="2016" name="Nat. Commun.">
        <title>Thousands of microbial genomes shed light on interconnected biogeochemical processes in an aquifer system.</title>
        <authorList>
            <person name="Anantharaman K."/>
            <person name="Brown C.T."/>
            <person name="Hug L.A."/>
            <person name="Sharon I."/>
            <person name="Castelle C.J."/>
            <person name="Probst A.J."/>
            <person name="Thomas B.C."/>
            <person name="Singh A."/>
            <person name="Wilkins M.J."/>
            <person name="Karaoz U."/>
            <person name="Brodie E.L."/>
            <person name="Williams K.H."/>
            <person name="Hubbard S.S."/>
            <person name="Banfield J.F."/>
        </authorList>
    </citation>
    <scope>NUCLEOTIDE SEQUENCE [LARGE SCALE GENOMIC DNA]</scope>
</reference>